<feature type="transmembrane region" description="Helical" evidence="1">
    <location>
        <begin position="316"/>
        <end position="337"/>
    </location>
</feature>
<feature type="transmembrane region" description="Helical" evidence="1">
    <location>
        <begin position="141"/>
        <end position="158"/>
    </location>
</feature>
<dbReference type="EMBL" id="RHHB01000008">
    <property type="protein sequence ID" value="RNB50474.1"/>
    <property type="molecule type" value="Genomic_DNA"/>
</dbReference>
<feature type="transmembrane region" description="Helical" evidence="1">
    <location>
        <begin position="78"/>
        <end position="97"/>
    </location>
</feature>
<keyword evidence="3" id="KW-1185">Reference proteome</keyword>
<organism evidence="2 3">
    <name type="scientific">Agromyces tardus</name>
    <dbReference type="NCBI Taxonomy" id="2583849"/>
    <lineage>
        <taxon>Bacteria</taxon>
        <taxon>Bacillati</taxon>
        <taxon>Actinomycetota</taxon>
        <taxon>Actinomycetes</taxon>
        <taxon>Micrococcales</taxon>
        <taxon>Microbacteriaceae</taxon>
        <taxon>Agromyces</taxon>
    </lineage>
</organism>
<feature type="transmembrane region" description="Helical" evidence="1">
    <location>
        <begin position="212"/>
        <end position="235"/>
    </location>
</feature>
<sequence length="366" mass="39234">MRTVAIILALFSHMMIITGGWTLLQDQSSDAYLAVRSITRTATPMFILLAGATVELAYTRYWRANHRYGTRRLLTQSLKCFIALGVIGIAAVVSGMIAPVDFLLSLVAVRAIPNAEIFVFYVVFFVIAVPLVAFRVRYGLAATLALAASWWIIAELVPSPPHGSPRLAIARIFGIGDLYGPSTFHAMLLAVVGMVLADAVRNRGGKSIVRRWWLFSVCLMVAVGIVAWLVAQAGPLEVVRSYVTSSEYRFTNHPGYYAVGLLASSVAFLAAYVVWAAVFRGAVFSPGPFGGDSLIAFTAGNTAINLLVPLLPAPSLGVAIAESAALIIGTWIFVLAFRRFRPKPSARFAAPDPVAVGPGPAEPSLP</sequence>
<comment type="caution">
    <text evidence="2">The sequence shown here is derived from an EMBL/GenBank/DDBJ whole genome shotgun (WGS) entry which is preliminary data.</text>
</comment>
<gene>
    <name evidence="2" type="ORF">EDM22_07085</name>
</gene>
<evidence type="ECO:0000256" key="1">
    <source>
        <dbReference type="SAM" id="Phobius"/>
    </source>
</evidence>
<dbReference type="AlphaFoldDB" id="A0A3M8AGX9"/>
<evidence type="ECO:0000313" key="3">
    <source>
        <dbReference type="Proteomes" id="UP000275048"/>
    </source>
</evidence>
<accession>A0A3M8AGX9</accession>
<feature type="transmembrane region" description="Helical" evidence="1">
    <location>
        <begin position="178"/>
        <end position="200"/>
    </location>
</feature>
<keyword evidence="1" id="KW-0472">Membrane</keyword>
<proteinExistence type="predicted"/>
<feature type="transmembrane region" description="Helical" evidence="1">
    <location>
        <begin position="291"/>
        <end position="310"/>
    </location>
</feature>
<feature type="transmembrane region" description="Helical" evidence="1">
    <location>
        <begin position="38"/>
        <end position="58"/>
    </location>
</feature>
<keyword evidence="1" id="KW-1133">Transmembrane helix</keyword>
<evidence type="ECO:0008006" key="4">
    <source>
        <dbReference type="Google" id="ProtNLM"/>
    </source>
</evidence>
<feature type="transmembrane region" description="Helical" evidence="1">
    <location>
        <begin position="117"/>
        <end position="134"/>
    </location>
</feature>
<feature type="transmembrane region" description="Helical" evidence="1">
    <location>
        <begin position="255"/>
        <end position="279"/>
    </location>
</feature>
<evidence type="ECO:0000313" key="2">
    <source>
        <dbReference type="EMBL" id="RNB50474.1"/>
    </source>
</evidence>
<protein>
    <recommendedName>
        <fullName evidence="4">Acyltransferase</fullName>
    </recommendedName>
</protein>
<dbReference type="Proteomes" id="UP000275048">
    <property type="component" value="Unassembled WGS sequence"/>
</dbReference>
<keyword evidence="1" id="KW-0812">Transmembrane</keyword>
<name>A0A3M8AGX9_9MICO</name>
<reference evidence="2 3" key="1">
    <citation type="submission" date="2018-10" db="EMBL/GenBank/DDBJ databases">
        <title>Isolation, diversity and antibacterial activity of antinobacteria from the wheat rhizosphere soil.</title>
        <authorList>
            <person name="Sun T."/>
        </authorList>
    </citation>
    <scope>NUCLEOTIDE SEQUENCE [LARGE SCALE GENOMIC DNA]</scope>
    <source>
        <strain evidence="2 3">SJ-23</strain>
    </source>
</reference>